<dbReference type="Pfam" id="PF00149">
    <property type="entry name" value="Metallophos"/>
    <property type="match status" value="1"/>
</dbReference>
<dbReference type="SUPFAM" id="SSF55816">
    <property type="entry name" value="5'-nucleotidase (syn. UDP-sugar hydrolase), C-terminal domain"/>
    <property type="match status" value="1"/>
</dbReference>
<evidence type="ECO:0000259" key="6">
    <source>
        <dbReference type="Pfam" id="PF02872"/>
    </source>
</evidence>
<dbReference type="PANTHER" id="PTHR11575">
    <property type="entry name" value="5'-NUCLEOTIDASE-RELATED"/>
    <property type="match status" value="1"/>
</dbReference>
<feature type="region of interest" description="Disordered" evidence="4">
    <location>
        <begin position="530"/>
        <end position="557"/>
    </location>
</feature>
<feature type="compositionally biased region" description="Polar residues" evidence="4">
    <location>
        <begin position="1"/>
        <end position="22"/>
    </location>
</feature>
<evidence type="ECO:0000256" key="1">
    <source>
        <dbReference type="ARBA" id="ARBA00006654"/>
    </source>
</evidence>
<dbReference type="InterPro" id="IPR029052">
    <property type="entry name" value="Metallo-depent_PP-like"/>
</dbReference>
<comment type="caution">
    <text evidence="7">The sequence shown here is derived from an EMBL/GenBank/DDBJ whole genome shotgun (WGS) entry which is preliminary data.</text>
</comment>
<dbReference type="GO" id="GO:0000166">
    <property type="term" value="F:nucleotide binding"/>
    <property type="evidence" value="ECO:0007669"/>
    <property type="project" value="UniProtKB-KW"/>
</dbReference>
<dbReference type="Gene3D" id="3.60.21.10">
    <property type="match status" value="1"/>
</dbReference>
<sequence length="662" mass="73317">MTPSKRGASPSSAPQVTYSSGRASPGSRHDPDLRLLHYNDVYHVDAASAEPVGGLARFMTMCKEYQQGSQYDGQSKVLTLFSGDAFNPSLESSVTKGRHMVPVLNAIGTDCACVGNHDFDFGVKQFRHLTERCTFPWLIANVLDPALGENVPMGNAKRTHMLTTSNGIRVGLIGLGEREWLATINSLPPDLIYKSASATARELVPELRAQGAEIVICLSHMREPNDNKLAEQTDGIIDIILGGHDHYYSHSYIKGTHVLRSGTDFKQLSYIEARRKEDGTGRWDFDIWRRDVTSEVAEDEETAKLVGDLTSKLQKSLAKPIGWTAMPLDARFSTVRLRESNLGNFVCDVMRRYHNADCTIMASGTIRGDQVYPPGVVRIKDITTCFPFEDPVVCLRVKGQAIWDALENGVSTYPAQEGRFPQVSNIVFEFDPNRASGTRLNSLQIGGKPYVADADYVLVTRGYMGRGKDGYTTLLVKSEGGTSEEIVDEENGILISAMLRQYFMALRTIGQWKGISDHWVGVAEEARVPLSPARSRDTEKTVGLQNPPRSEHEADAAAGATWKGFLRRRVGLEKKPLDEDDDDHFDPLATSATANDDKGSSEADEDLDMDLEVLLLRKFWARWARRAGVKSKVCDPLRDGDYAVDWTRVIAPVIEGRIRMVG</sequence>
<dbReference type="Gene3D" id="3.90.780.10">
    <property type="entry name" value="5'-Nucleotidase, C-terminal domain"/>
    <property type="match status" value="1"/>
</dbReference>
<evidence type="ECO:0000259" key="5">
    <source>
        <dbReference type="Pfam" id="PF00149"/>
    </source>
</evidence>
<feature type="region of interest" description="Disordered" evidence="4">
    <location>
        <begin position="576"/>
        <end position="603"/>
    </location>
</feature>
<dbReference type="PANTHER" id="PTHR11575:SF48">
    <property type="entry name" value="5'-NUCLEOTIDASE"/>
    <property type="match status" value="1"/>
</dbReference>
<organism evidence="7 8">
    <name type="scientific">Moelleriella libera RCEF 2490</name>
    <dbReference type="NCBI Taxonomy" id="1081109"/>
    <lineage>
        <taxon>Eukaryota</taxon>
        <taxon>Fungi</taxon>
        <taxon>Dikarya</taxon>
        <taxon>Ascomycota</taxon>
        <taxon>Pezizomycotina</taxon>
        <taxon>Sordariomycetes</taxon>
        <taxon>Hypocreomycetidae</taxon>
        <taxon>Hypocreales</taxon>
        <taxon>Clavicipitaceae</taxon>
        <taxon>Moelleriella</taxon>
    </lineage>
</organism>
<keyword evidence="2" id="KW-0732">Signal</keyword>
<keyword evidence="8" id="KW-1185">Reference proteome</keyword>
<evidence type="ECO:0000256" key="4">
    <source>
        <dbReference type="SAM" id="MobiDB-lite"/>
    </source>
</evidence>
<comment type="similarity">
    <text evidence="1 3">Belongs to the 5'-nucleotidase family.</text>
</comment>
<dbReference type="InterPro" id="IPR008334">
    <property type="entry name" value="5'-Nucleotdase_C"/>
</dbReference>
<name>A0A166VBJ5_9HYPO</name>
<dbReference type="GO" id="GO:0009166">
    <property type="term" value="P:nucleotide catabolic process"/>
    <property type="evidence" value="ECO:0007669"/>
    <property type="project" value="InterPro"/>
</dbReference>
<evidence type="ECO:0000256" key="3">
    <source>
        <dbReference type="RuleBase" id="RU362119"/>
    </source>
</evidence>
<dbReference type="InterPro" id="IPR004843">
    <property type="entry name" value="Calcineurin-like_PHP"/>
</dbReference>
<dbReference type="AlphaFoldDB" id="A0A166VBJ5"/>
<dbReference type="InterPro" id="IPR006179">
    <property type="entry name" value="5_nucleotidase/apyrase"/>
</dbReference>
<feature type="domain" description="5'-Nucleotidase C-terminal" evidence="6">
    <location>
        <begin position="331"/>
        <end position="474"/>
    </location>
</feature>
<evidence type="ECO:0000256" key="2">
    <source>
        <dbReference type="ARBA" id="ARBA00022729"/>
    </source>
</evidence>
<protein>
    <submittedName>
        <fullName evidence="7">5'-nucleotidase</fullName>
    </submittedName>
</protein>
<dbReference type="GO" id="GO:0016787">
    <property type="term" value="F:hydrolase activity"/>
    <property type="evidence" value="ECO:0007669"/>
    <property type="project" value="UniProtKB-KW"/>
</dbReference>
<dbReference type="PRINTS" id="PR01607">
    <property type="entry name" value="APYRASEFAMLY"/>
</dbReference>
<reference evidence="7 8" key="1">
    <citation type="journal article" date="2016" name="Genome Biol. Evol.">
        <title>Divergent and convergent evolution of fungal pathogenicity.</title>
        <authorList>
            <person name="Shang Y."/>
            <person name="Xiao G."/>
            <person name="Zheng P."/>
            <person name="Cen K."/>
            <person name="Zhan S."/>
            <person name="Wang C."/>
        </authorList>
    </citation>
    <scope>NUCLEOTIDE SEQUENCE [LARGE SCALE GENOMIC DNA]</scope>
    <source>
        <strain evidence="7 8">RCEF 2490</strain>
    </source>
</reference>
<dbReference type="SUPFAM" id="SSF56300">
    <property type="entry name" value="Metallo-dependent phosphatases"/>
    <property type="match status" value="1"/>
</dbReference>
<dbReference type="Pfam" id="PF02872">
    <property type="entry name" value="5_nucleotid_C"/>
    <property type="match status" value="1"/>
</dbReference>
<dbReference type="STRING" id="1081109.A0A166VBJ5"/>
<accession>A0A166VBJ5</accession>
<dbReference type="CDD" id="cd07406">
    <property type="entry name" value="MPP_CG11883_N"/>
    <property type="match status" value="1"/>
</dbReference>
<dbReference type="InterPro" id="IPR041821">
    <property type="entry name" value="CG11883_N"/>
</dbReference>
<evidence type="ECO:0000313" key="7">
    <source>
        <dbReference type="EMBL" id="OAA33481.1"/>
    </source>
</evidence>
<keyword evidence="3" id="KW-0378">Hydrolase</keyword>
<dbReference type="InterPro" id="IPR036907">
    <property type="entry name" value="5'-Nucleotdase_C_sf"/>
</dbReference>
<keyword evidence="3" id="KW-0547">Nucleotide-binding</keyword>
<evidence type="ECO:0000313" key="8">
    <source>
        <dbReference type="Proteomes" id="UP000078544"/>
    </source>
</evidence>
<feature type="domain" description="Calcineurin-like phosphoesterase" evidence="5">
    <location>
        <begin position="33"/>
        <end position="248"/>
    </location>
</feature>
<dbReference type="Proteomes" id="UP000078544">
    <property type="component" value="Unassembled WGS sequence"/>
</dbReference>
<dbReference type="EMBL" id="AZGY01000001">
    <property type="protein sequence ID" value="OAA33481.1"/>
    <property type="molecule type" value="Genomic_DNA"/>
</dbReference>
<proteinExistence type="inferred from homology"/>
<gene>
    <name evidence="7" type="ORF">AAL_00946</name>
</gene>
<feature type="region of interest" description="Disordered" evidence="4">
    <location>
        <begin position="1"/>
        <end position="30"/>
    </location>
</feature>
<dbReference type="OrthoDB" id="10252235at2759"/>